<comment type="similarity">
    <text evidence="1 2">Belongs to the UPF0102 family.</text>
</comment>
<organism evidence="4 5">
    <name type="scientific">Derxia gummosa DSM 723</name>
    <dbReference type="NCBI Taxonomy" id="1121388"/>
    <lineage>
        <taxon>Bacteria</taxon>
        <taxon>Pseudomonadati</taxon>
        <taxon>Pseudomonadota</taxon>
        <taxon>Betaproteobacteria</taxon>
        <taxon>Burkholderiales</taxon>
        <taxon>Alcaligenaceae</taxon>
        <taxon>Derxia</taxon>
    </lineage>
</organism>
<keyword evidence="4" id="KW-1185">Reference proteome</keyword>
<feature type="region of interest" description="Disordered" evidence="3">
    <location>
        <begin position="32"/>
        <end position="74"/>
    </location>
</feature>
<evidence type="ECO:0000256" key="3">
    <source>
        <dbReference type="SAM" id="MobiDB-lite"/>
    </source>
</evidence>
<dbReference type="NCBIfam" id="TIGR00252">
    <property type="entry name" value="YraN family protein"/>
    <property type="match status" value="1"/>
</dbReference>
<dbReference type="HAMAP" id="MF_00048">
    <property type="entry name" value="UPF0102"/>
    <property type="match status" value="1"/>
</dbReference>
<evidence type="ECO:0000256" key="2">
    <source>
        <dbReference type="HAMAP-Rule" id="MF_00048"/>
    </source>
</evidence>
<dbReference type="PANTHER" id="PTHR34039">
    <property type="entry name" value="UPF0102 PROTEIN YRAN"/>
    <property type="match status" value="1"/>
</dbReference>
<dbReference type="InterPro" id="IPR003509">
    <property type="entry name" value="UPF0102_YraN-like"/>
</dbReference>
<dbReference type="NCBIfam" id="NF009150">
    <property type="entry name" value="PRK12497.1-3"/>
    <property type="match status" value="1"/>
</dbReference>
<dbReference type="RefSeq" id="WP_342668662.1">
    <property type="nucleotide sequence ID" value="NZ_AXWS01000007.1"/>
</dbReference>
<dbReference type="AlphaFoldDB" id="A0ABD8F3N4"/>
<dbReference type="Proteomes" id="UP000675920">
    <property type="component" value="Unplaced"/>
</dbReference>
<name>A0ABD8F3N4_9BURK</name>
<evidence type="ECO:0000313" key="4">
    <source>
        <dbReference type="Proteomes" id="UP000675920"/>
    </source>
</evidence>
<feature type="compositionally biased region" description="Low complexity" evidence="3">
    <location>
        <begin position="65"/>
        <end position="74"/>
    </location>
</feature>
<proteinExistence type="inferred from homology"/>
<dbReference type="Pfam" id="PF02021">
    <property type="entry name" value="UPF0102"/>
    <property type="match status" value="1"/>
</dbReference>
<dbReference type="InterPro" id="IPR011856">
    <property type="entry name" value="tRNA_endonuc-like_dom_sf"/>
</dbReference>
<evidence type="ECO:0000256" key="1">
    <source>
        <dbReference type="ARBA" id="ARBA00006738"/>
    </source>
</evidence>
<protein>
    <recommendedName>
        <fullName evidence="2">UPF0102 protein</fullName>
    </recommendedName>
</protein>
<sequence>MNPADASPGAARALLDRAHRLACRAAGIAEPAARVPPAMSSRASASAEGGPSRRPAASGLSSGQRGARVPAPGAVAPADRRAIGDAFEVRARAHLEAAGLVCLDANWRAHFHKQAGEIDLVMRDGATVVFVEVRARASAVFGGAAASITVAKRRRWWVSAQAWLAARAPGASPPCRFDVVAFDAGRLDWLRDVLAG</sequence>
<evidence type="ECO:0000313" key="5">
    <source>
        <dbReference type="RefSeq" id="WP_342668662.1"/>
    </source>
</evidence>
<dbReference type="PANTHER" id="PTHR34039:SF1">
    <property type="entry name" value="UPF0102 PROTEIN YRAN"/>
    <property type="match status" value="1"/>
</dbReference>
<reference evidence="5" key="1">
    <citation type="submission" date="2025-08" db="UniProtKB">
        <authorList>
            <consortium name="RefSeq"/>
        </authorList>
    </citation>
    <scope>IDENTIFICATION</scope>
</reference>
<feature type="compositionally biased region" description="Low complexity" evidence="3">
    <location>
        <begin position="32"/>
        <end position="54"/>
    </location>
</feature>
<accession>A0ABD8F3N4</accession>
<dbReference type="SUPFAM" id="SSF52980">
    <property type="entry name" value="Restriction endonuclease-like"/>
    <property type="match status" value="1"/>
</dbReference>
<dbReference type="Gene3D" id="3.40.1350.10">
    <property type="match status" value="1"/>
</dbReference>
<dbReference type="InterPro" id="IPR011335">
    <property type="entry name" value="Restrct_endonuc-II-like"/>
</dbReference>